<keyword evidence="1" id="KW-1133">Transmembrane helix</keyword>
<keyword evidence="1" id="KW-0812">Transmembrane</keyword>
<protein>
    <submittedName>
        <fullName evidence="2">Uncharacterized protein</fullName>
    </submittedName>
</protein>
<feature type="transmembrane region" description="Helical" evidence="1">
    <location>
        <begin position="72"/>
        <end position="90"/>
    </location>
</feature>
<evidence type="ECO:0000313" key="2">
    <source>
        <dbReference type="EMBL" id="ARF09781.1"/>
    </source>
</evidence>
<accession>A0A1V0SDL9</accession>
<dbReference type="EMBL" id="KY684087">
    <property type="protein sequence ID" value="ARF09781.1"/>
    <property type="molecule type" value="Genomic_DNA"/>
</dbReference>
<name>A0A1V0SDL9_9VIRU</name>
<feature type="transmembrane region" description="Helical" evidence="1">
    <location>
        <begin position="105"/>
        <end position="123"/>
    </location>
</feature>
<sequence length="129" mass="14807">MERSNTIGTTIDNLRNMQQKEHVEIQKLKDDFDIEELTKDINDNIPDETFTSVSETKDDKSTYIPIGWKDPFLLLFIYLILSQALVRQFIGKYIPQLNPCADGTIGFMGVLIYGILLVTIYFISKSILL</sequence>
<reference evidence="2" key="1">
    <citation type="journal article" date="2017" name="Science">
        <title>Giant viruses with an expanded complement of translation system components.</title>
        <authorList>
            <person name="Schulz F."/>
            <person name="Yutin N."/>
            <person name="Ivanova N.N."/>
            <person name="Ortega D.R."/>
            <person name="Lee T.K."/>
            <person name="Vierheilig J."/>
            <person name="Daims H."/>
            <person name="Horn M."/>
            <person name="Wagner M."/>
            <person name="Jensen G.J."/>
            <person name="Kyrpides N.C."/>
            <person name="Koonin E.V."/>
            <person name="Woyke T."/>
        </authorList>
    </citation>
    <scope>NUCLEOTIDE SEQUENCE</scope>
    <source>
        <strain evidence="2">ILV1</strain>
    </source>
</reference>
<evidence type="ECO:0000256" key="1">
    <source>
        <dbReference type="SAM" id="Phobius"/>
    </source>
</evidence>
<organism evidence="2">
    <name type="scientific">Indivirus ILV1</name>
    <dbReference type="NCBI Taxonomy" id="1977633"/>
    <lineage>
        <taxon>Viruses</taxon>
        <taxon>Varidnaviria</taxon>
        <taxon>Bamfordvirae</taxon>
        <taxon>Nucleocytoviricota</taxon>
        <taxon>Megaviricetes</taxon>
        <taxon>Imitervirales</taxon>
        <taxon>Mimiviridae</taxon>
        <taxon>Klosneuvirinae</taxon>
        <taxon>Indivirus</taxon>
    </lineage>
</organism>
<proteinExistence type="predicted"/>
<gene>
    <name evidence="2" type="ORF">Indivirus_3_30</name>
</gene>
<keyword evidence="1" id="KW-0472">Membrane</keyword>